<accession>W6UHS9</accession>
<dbReference type="KEGG" id="egl:EGR_04083"/>
<dbReference type="EMBL" id="APAU02000024">
    <property type="protein sequence ID" value="EUB61050.1"/>
    <property type="molecule type" value="Genomic_DNA"/>
</dbReference>
<dbReference type="OrthoDB" id="6226062at2759"/>
<evidence type="ECO:0000313" key="2">
    <source>
        <dbReference type="Proteomes" id="UP000019149"/>
    </source>
</evidence>
<dbReference type="RefSeq" id="XP_024352246.1">
    <property type="nucleotide sequence ID" value="XM_024493332.1"/>
</dbReference>
<name>W6UHS9_ECHGR</name>
<organism evidence="1 2">
    <name type="scientific">Echinococcus granulosus</name>
    <name type="common">Hydatid tapeworm</name>
    <dbReference type="NCBI Taxonomy" id="6210"/>
    <lineage>
        <taxon>Eukaryota</taxon>
        <taxon>Metazoa</taxon>
        <taxon>Spiralia</taxon>
        <taxon>Lophotrochozoa</taxon>
        <taxon>Platyhelminthes</taxon>
        <taxon>Cestoda</taxon>
        <taxon>Eucestoda</taxon>
        <taxon>Cyclophyllidea</taxon>
        <taxon>Taeniidae</taxon>
        <taxon>Echinococcus</taxon>
        <taxon>Echinococcus granulosus group</taxon>
    </lineage>
</organism>
<dbReference type="Proteomes" id="UP000019149">
    <property type="component" value="Unassembled WGS sequence"/>
</dbReference>
<dbReference type="AlphaFoldDB" id="W6UHS9"/>
<dbReference type="CTD" id="36339798"/>
<dbReference type="GeneID" id="36339798"/>
<gene>
    <name evidence="1" type="ORF">EGR_04083</name>
</gene>
<evidence type="ECO:0000313" key="1">
    <source>
        <dbReference type="EMBL" id="EUB61050.1"/>
    </source>
</evidence>
<sequence length="144" mass="15917">MNTTCTRITLPASIFRPRLITPHPQSTTTKAATSKSRPLIDGFTRRLRAQRTRVCAWLERGGVFDSALMPQPRPRALLQDRLRCVVPASTNGNGDNASRWGPAPHACSPSWADFDDPRAVTFKWIGTDGKSISVHPYPLLPPSQ</sequence>
<protein>
    <submittedName>
        <fullName evidence="1">Uncharacterized protein</fullName>
    </submittedName>
</protein>
<keyword evidence="2" id="KW-1185">Reference proteome</keyword>
<comment type="caution">
    <text evidence="1">The sequence shown here is derived from an EMBL/GenBank/DDBJ whole genome shotgun (WGS) entry which is preliminary data.</text>
</comment>
<proteinExistence type="predicted"/>
<reference evidence="1 2" key="1">
    <citation type="journal article" date="2013" name="Nat. Genet.">
        <title>The genome of the hydatid tapeworm Echinococcus granulosus.</title>
        <authorList>
            <person name="Zheng H."/>
            <person name="Zhang W."/>
            <person name="Zhang L."/>
            <person name="Zhang Z."/>
            <person name="Li J."/>
            <person name="Lu G."/>
            <person name="Zhu Y."/>
            <person name="Wang Y."/>
            <person name="Huang Y."/>
            <person name="Liu J."/>
            <person name="Kang H."/>
            <person name="Chen J."/>
            <person name="Wang L."/>
            <person name="Chen A."/>
            <person name="Yu S."/>
            <person name="Gao Z."/>
            <person name="Jin L."/>
            <person name="Gu W."/>
            <person name="Wang Z."/>
            <person name="Zhao L."/>
            <person name="Shi B."/>
            <person name="Wen H."/>
            <person name="Lin R."/>
            <person name="Jones M.K."/>
            <person name="Brejova B."/>
            <person name="Vinar T."/>
            <person name="Zhao G."/>
            <person name="McManus D.P."/>
            <person name="Chen Z."/>
            <person name="Zhou Y."/>
            <person name="Wang S."/>
        </authorList>
    </citation>
    <scope>NUCLEOTIDE SEQUENCE [LARGE SCALE GENOMIC DNA]</scope>
</reference>